<evidence type="ECO:0000259" key="2">
    <source>
        <dbReference type="SMART" id="SM00829"/>
    </source>
</evidence>
<dbReference type="Gene3D" id="3.90.180.10">
    <property type="entry name" value="Medium-chain alcohol dehydrogenases, catalytic domain"/>
    <property type="match status" value="1"/>
</dbReference>
<dbReference type="InterPro" id="IPR013149">
    <property type="entry name" value="ADH-like_C"/>
</dbReference>
<organism evidence="3 4">
    <name type="scientific">Cladophialophora psammophila CBS 110553</name>
    <dbReference type="NCBI Taxonomy" id="1182543"/>
    <lineage>
        <taxon>Eukaryota</taxon>
        <taxon>Fungi</taxon>
        <taxon>Dikarya</taxon>
        <taxon>Ascomycota</taxon>
        <taxon>Pezizomycotina</taxon>
        <taxon>Eurotiomycetes</taxon>
        <taxon>Chaetothyriomycetidae</taxon>
        <taxon>Chaetothyriales</taxon>
        <taxon>Herpotrichiellaceae</taxon>
        <taxon>Cladophialophora</taxon>
    </lineage>
</organism>
<dbReference type="SUPFAM" id="SSF50129">
    <property type="entry name" value="GroES-like"/>
    <property type="match status" value="1"/>
</dbReference>
<dbReference type="eggNOG" id="KOG1196">
    <property type="taxonomic scope" value="Eukaryota"/>
</dbReference>
<dbReference type="GO" id="GO:0016628">
    <property type="term" value="F:oxidoreductase activity, acting on the CH-CH group of donors, NAD or NADP as acceptor"/>
    <property type="evidence" value="ECO:0007669"/>
    <property type="project" value="InterPro"/>
</dbReference>
<dbReference type="SUPFAM" id="SSF51735">
    <property type="entry name" value="NAD(P)-binding Rossmann-fold domains"/>
    <property type="match status" value="1"/>
</dbReference>
<gene>
    <name evidence="3" type="ORF">A1O5_09394</name>
</gene>
<dbReference type="InterPro" id="IPR041694">
    <property type="entry name" value="ADH_N_2"/>
</dbReference>
<protein>
    <recommendedName>
        <fullName evidence="2">Enoyl reductase (ER) domain-containing protein</fullName>
    </recommendedName>
</protein>
<dbReference type="SMART" id="SM00829">
    <property type="entry name" value="PKS_ER"/>
    <property type="match status" value="1"/>
</dbReference>
<reference evidence="3 4" key="1">
    <citation type="submission" date="2013-03" db="EMBL/GenBank/DDBJ databases">
        <title>The Genome Sequence of Cladophialophora psammophila CBS 110553.</title>
        <authorList>
            <consortium name="The Broad Institute Genomics Platform"/>
            <person name="Cuomo C."/>
            <person name="de Hoog S."/>
            <person name="Gorbushina A."/>
            <person name="Walker B."/>
            <person name="Young S.K."/>
            <person name="Zeng Q."/>
            <person name="Gargeya S."/>
            <person name="Fitzgerald M."/>
            <person name="Haas B."/>
            <person name="Abouelleil A."/>
            <person name="Allen A.W."/>
            <person name="Alvarado L."/>
            <person name="Arachchi H.M."/>
            <person name="Berlin A.M."/>
            <person name="Chapman S.B."/>
            <person name="Gainer-Dewar J."/>
            <person name="Goldberg J."/>
            <person name="Griggs A."/>
            <person name="Gujja S."/>
            <person name="Hansen M."/>
            <person name="Howarth C."/>
            <person name="Imamovic A."/>
            <person name="Ireland A."/>
            <person name="Larimer J."/>
            <person name="McCowan C."/>
            <person name="Murphy C."/>
            <person name="Pearson M."/>
            <person name="Poon T.W."/>
            <person name="Priest M."/>
            <person name="Roberts A."/>
            <person name="Saif S."/>
            <person name="Shea T."/>
            <person name="Sisk P."/>
            <person name="Sykes S."/>
            <person name="Wortman J."/>
            <person name="Nusbaum C."/>
            <person name="Birren B."/>
        </authorList>
    </citation>
    <scope>NUCLEOTIDE SEQUENCE [LARGE SCALE GENOMIC DNA]</scope>
    <source>
        <strain evidence="3 4">CBS 110553</strain>
    </source>
</reference>
<dbReference type="Gene3D" id="3.40.50.720">
    <property type="entry name" value="NAD(P)-binding Rossmann-like Domain"/>
    <property type="match status" value="1"/>
</dbReference>
<dbReference type="GeneID" id="19194090"/>
<accession>W9WRW7</accession>
<evidence type="ECO:0000313" key="4">
    <source>
        <dbReference type="Proteomes" id="UP000019471"/>
    </source>
</evidence>
<dbReference type="PANTHER" id="PTHR43205">
    <property type="entry name" value="PROSTAGLANDIN REDUCTASE"/>
    <property type="match status" value="1"/>
</dbReference>
<proteinExistence type="predicted"/>
<name>W9WRW7_9EURO</name>
<dbReference type="Pfam" id="PF16884">
    <property type="entry name" value="ADH_N_2"/>
    <property type="match status" value="1"/>
</dbReference>
<dbReference type="Proteomes" id="UP000019471">
    <property type="component" value="Unassembled WGS sequence"/>
</dbReference>
<comment type="caution">
    <text evidence="3">The sequence shown here is derived from an EMBL/GenBank/DDBJ whole genome shotgun (WGS) entry which is preliminary data.</text>
</comment>
<dbReference type="InterPro" id="IPR045010">
    <property type="entry name" value="MDR_fam"/>
</dbReference>
<dbReference type="AlphaFoldDB" id="W9WRW7"/>
<dbReference type="HOGENOM" id="CLU_026673_29_1_1"/>
<dbReference type="EMBL" id="AMGX01000016">
    <property type="protein sequence ID" value="EXJ67381.1"/>
    <property type="molecule type" value="Genomic_DNA"/>
</dbReference>
<dbReference type="FunFam" id="3.40.50.720:FF:000121">
    <property type="entry name" value="Prostaglandin reductase 2"/>
    <property type="match status" value="1"/>
</dbReference>
<dbReference type="PANTHER" id="PTHR43205:SF7">
    <property type="entry name" value="PROSTAGLANDIN REDUCTASE 1"/>
    <property type="match status" value="1"/>
</dbReference>
<evidence type="ECO:0000256" key="1">
    <source>
        <dbReference type="ARBA" id="ARBA00023002"/>
    </source>
</evidence>
<keyword evidence="4" id="KW-1185">Reference proteome</keyword>
<feature type="domain" description="Enoyl reductase (ER)" evidence="2">
    <location>
        <begin position="53"/>
        <end position="349"/>
    </location>
</feature>
<evidence type="ECO:0000313" key="3">
    <source>
        <dbReference type="EMBL" id="EXJ67381.1"/>
    </source>
</evidence>
<dbReference type="Pfam" id="PF00107">
    <property type="entry name" value="ADH_zinc_N"/>
    <property type="match status" value="1"/>
</dbReference>
<dbReference type="RefSeq" id="XP_007748163.1">
    <property type="nucleotide sequence ID" value="XM_007749973.1"/>
</dbReference>
<dbReference type="CDD" id="cd05288">
    <property type="entry name" value="PGDH"/>
    <property type="match status" value="1"/>
</dbReference>
<dbReference type="InterPro" id="IPR036291">
    <property type="entry name" value="NAD(P)-bd_dom_sf"/>
</dbReference>
<dbReference type="InterPro" id="IPR011032">
    <property type="entry name" value="GroES-like_sf"/>
</dbReference>
<sequence>MVQNKAFIYKKIPNGLPIPGEDVTVEDIGFDENALPPKNGFSMKNLYASYDPGQRRQLRDPAIPSYSAALKPGRPVVSVSVIGQVLESDRPNIKKGALVTVQNCSTEEYSIVPESLAKDAQLIEPKDSIPLTAYLGVLGIKGLTAYGSLREIARPKKGETILISAAAGAVGQIVGQICVREGLRVSIRVIGSVGDDSKLEFITKELRFTSGFNYKKEKMADALKRLAPDGLDIYFDNVGDELLDTVLWDMKTFGRIVASGTISTYNSSDSNPILGVKSYSKIVRRRLKWEGFLVYDQNIQQWGKQRDEDVFRWIANGELKSVEHITEGIENAAEGFVGMLKGDLGKSILKITKS</sequence>
<dbReference type="InterPro" id="IPR020843">
    <property type="entry name" value="ER"/>
</dbReference>
<dbReference type="OrthoDB" id="809632at2759"/>
<keyword evidence="1" id="KW-0560">Oxidoreductase</keyword>